<dbReference type="AlphaFoldDB" id="A0A2M7IMW0"/>
<organism evidence="2 3">
    <name type="scientific">Candidatus Kaiserbacteria bacterium CG_4_8_14_3_um_filter_38_9</name>
    <dbReference type="NCBI Taxonomy" id="1974599"/>
    <lineage>
        <taxon>Bacteria</taxon>
        <taxon>Candidatus Kaiseribacteriota</taxon>
    </lineage>
</organism>
<reference evidence="3" key="1">
    <citation type="submission" date="2017-09" db="EMBL/GenBank/DDBJ databases">
        <title>Depth-based differentiation of microbial function through sediment-hosted aquifers and enrichment of novel symbionts in the deep terrestrial subsurface.</title>
        <authorList>
            <person name="Probst A.J."/>
            <person name="Ladd B."/>
            <person name="Jarett J.K."/>
            <person name="Geller-Mcgrath D.E."/>
            <person name="Sieber C.M.K."/>
            <person name="Emerson J.B."/>
            <person name="Anantharaman K."/>
            <person name="Thomas B.C."/>
            <person name="Malmstrom R."/>
            <person name="Stieglmeier M."/>
            <person name="Klingl A."/>
            <person name="Woyke T."/>
            <person name="Ryan C.M."/>
            <person name="Banfield J.F."/>
        </authorList>
    </citation>
    <scope>NUCLEOTIDE SEQUENCE [LARGE SCALE GENOMIC DNA]</scope>
</reference>
<dbReference type="InterPro" id="IPR035093">
    <property type="entry name" value="RelE/ParE_toxin_dom_sf"/>
</dbReference>
<sequence>MKLNPKSMANKYALSSSTDMDIQEITKYSILNFGESQTNQYLNGLEESLDILANNPGLGIPLTHPNKTTVNKGTEYYYFHYISHVIYFKKRADDIFIIRILHKRMLPKKYL</sequence>
<dbReference type="EMBL" id="PFHR01000199">
    <property type="protein sequence ID" value="PIW96673.1"/>
    <property type="molecule type" value="Genomic_DNA"/>
</dbReference>
<protein>
    <recommendedName>
        <fullName evidence="4">Toxin</fullName>
    </recommendedName>
</protein>
<accession>A0A2M7IMW0</accession>
<keyword evidence="1" id="KW-1277">Toxin-antitoxin system</keyword>
<gene>
    <name evidence="2" type="ORF">COZ82_03730</name>
</gene>
<name>A0A2M7IMW0_9BACT</name>
<evidence type="ECO:0000313" key="2">
    <source>
        <dbReference type="EMBL" id="PIW96673.1"/>
    </source>
</evidence>
<proteinExistence type="predicted"/>
<evidence type="ECO:0000313" key="3">
    <source>
        <dbReference type="Proteomes" id="UP000230837"/>
    </source>
</evidence>
<dbReference type="Pfam" id="PF05016">
    <property type="entry name" value="ParE_toxin"/>
    <property type="match status" value="1"/>
</dbReference>
<comment type="caution">
    <text evidence="2">The sequence shown here is derived from an EMBL/GenBank/DDBJ whole genome shotgun (WGS) entry which is preliminary data.</text>
</comment>
<evidence type="ECO:0000256" key="1">
    <source>
        <dbReference type="ARBA" id="ARBA00022649"/>
    </source>
</evidence>
<dbReference type="InterPro" id="IPR007712">
    <property type="entry name" value="RelE/ParE_toxin"/>
</dbReference>
<evidence type="ECO:0008006" key="4">
    <source>
        <dbReference type="Google" id="ProtNLM"/>
    </source>
</evidence>
<dbReference type="Proteomes" id="UP000230837">
    <property type="component" value="Unassembled WGS sequence"/>
</dbReference>
<dbReference type="Gene3D" id="3.30.2310.20">
    <property type="entry name" value="RelE-like"/>
    <property type="match status" value="1"/>
</dbReference>